<feature type="transmembrane region" description="Helical" evidence="1">
    <location>
        <begin position="75"/>
        <end position="96"/>
    </location>
</feature>
<gene>
    <name evidence="2" type="ORF">PIG85_10220</name>
</gene>
<proteinExistence type="predicted"/>
<sequence length="317" mass="33453">MPKNFPDARRERALNLLCAVLGPVGTVLLVIGSGQQLATAAVGKPFAQPLALVSIVVGITALLGCASFTTTRSQVGLTLGGSIACLGALASPLFPLDFPGVDILLPTWWAAFLPSLAGVLFGSALACEITRRRASSRPDEDLLRIVASDQTFRAPLPFSRGRDSVRSFYLSAIASAGLWGLLLIRAHGVDVTGGPTHMFLYLNWACELITLMGVVVFSLLLTFSGMFSSFGPLFCGTFFITLPACGVSFLQVITGYGIGPNFPTATAFGLTAVPLSAIGAAAVATVHAAHWARVRSCSKEASKRDLDLETYLRDMEI</sequence>
<evidence type="ECO:0000256" key="1">
    <source>
        <dbReference type="SAM" id="Phobius"/>
    </source>
</evidence>
<feature type="transmembrane region" description="Helical" evidence="1">
    <location>
        <begin position="198"/>
        <end position="221"/>
    </location>
</feature>
<protein>
    <submittedName>
        <fullName evidence="2">Uncharacterized protein</fullName>
    </submittedName>
</protein>
<keyword evidence="1" id="KW-0472">Membrane</keyword>
<dbReference type="KEGG" id="wne:PIG85_10220"/>
<name>A0AB38XNZ6_9ACTO</name>
<feature type="transmembrane region" description="Helical" evidence="1">
    <location>
        <begin position="168"/>
        <end position="186"/>
    </location>
</feature>
<dbReference type="AlphaFoldDB" id="A0AB38XNZ6"/>
<dbReference type="EMBL" id="CP116394">
    <property type="protein sequence ID" value="WCE46003.1"/>
    <property type="molecule type" value="Genomic_DNA"/>
</dbReference>
<evidence type="ECO:0000313" key="3">
    <source>
        <dbReference type="Proteomes" id="UP001211044"/>
    </source>
</evidence>
<dbReference type="RefSeq" id="WP_048708174.1">
    <property type="nucleotide sequence ID" value="NZ_CP116394.1"/>
</dbReference>
<feature type="transmembrane region" description="Helical" evidence="1">
    <location>
        <begin position="108"/>
        <end position="127"/>
    </location>
</feature>
<organism evidence="2 3">
    <name type="scientific">Winkia neuii subsp. anitrata</name>
    <dbReference type="NCBI Taxonomy" id="29318"/>
    <lineage>
        <taxon>Bacteria</taxon>
        <taxon>Bacillati</taxon>
        <taxon>Actinomycetota</taxon>
        <taxon>Actinomycetes</taxon>
        <taxon>Actinomycetales</taxon>
        <taxon>Actinomycetaceae</taxon>
        <taxon>Winkia</taxon>
    </lineage>
</organism>
<keyword evidence="1" id="KW-1133">Transmembrane helix</keyword>
<feature type="transmembrane region" description="Helical" evidence="1">
    <location>
        <begin position="50"/>
        <end position="68"/>
    </location>
</feature>
<evidence type="ECO:0000313" key="2">
    <source>
        <dbReference type="EMBL" id="WCE46003.1"/>
    </source>
</evidence>
<dbReference type="Proteomes" id="UP001211044">
    <property type="component" value="Chromosome"/>
</dbReference>
<keyword evidence="1" id="KW-0812">Transmembrane</keyword>
<feature type="transmembrane region" description="Helical" evidence="1">
    <location>
        <begin position="233"/>
        <end position="253"/>
    </location>
</feature>
<feature type="transmembrane region" description="Helical" evidence="1">
    <location>
        <begin position="265"/>
        <end position="289"/>
    </location>
</feature>
<accession>A0AB38XNZ6</accession>
<reference evidence="2" key="1">
    <citation type="submission" date="2023-01" db="EMBL/GenBank/DDBJ databases">
        <title>Comparative Genomic Analysis of the Clinically-Derived Winkia Strain NY0527 Provides Evidence into the Taxonomic Reassignment of Winkia neuii and Characterizes Their Virulence Traits.</title>
        <authorList>
            <person name="Cai X."/>
            <person name="Peng Y."/>
            <person name="Li M."/>
            <person name="Qiu Y."/>
            <person name="Wang Y."/>
            <person name="Xu L."/>
            <person name="Hou Q."/>
        </authorList>
    </citation>
    <scope>NUCLEOTIDE SEQUENCE</scope>
    <source>
        <strain evidence="2">NY0527</strain>
    </source>
</reference>